<comment type="caution">
    <text evidence="3">The sequence shown here is derived from an EMBL/GenBank/DDBJ whole genome shotgun (WGS) entry which is preliminary data.</text>
</comment>
<dbReference type="EMBL" id="JAALAA010000022">
    <property type="protein sequence ID" value="NGN95267.1"/>
    <property type="molecule type" value="Genomic_DNA"/>
</dbReference>
<dbReference type="Pfam" id="PF26571">
    <property type="entry name" value="VldE"/>
    <property type="match status" value="1"/>
</dbReference>
<dbReference type="InterPro" id="IPR058593">
    <property type="entry name" value="ARB_07466-like_C"/>
</dbReference>
<accession>A0A6M1RG83</accession>
<evidence type="ECO:0000313" key="3">
    <source>
        <dbReference type="EMBL" id="NGN95267.1"/>
    </source>
</evidence>
<feature type="domain" description="ARB-07466-like C-terminal" evidence="2">
    <location>
        <begin position="238"/>
        <end position="337"/>
    </location>
</feature>
<sequence length="345" mass="36866">MATSHRGDYRAVRRTKKAVATAGIVTFATGGAIGAGVAAANPGIVISEVEERSGLRLPSPADRRIEARADAEAKIPALPTTREDTRMSSDRRELTGRETTVSRSGERGAGTSTDALSQVATIESLIERPTSVSGGAQKAVLRYVQEDVTVYASYGKRAKELGGLELGRAVYYTGRDEGGRQEIVLEGNPVWIPEGNLGKTKPEPPPEPTPAATPTPTPSEDAPAGLDLSPCGDSSVEDGLVPDAVDLYRAVCNAFPAVASGTTYGYDPHGEHISGKALDFMTDDKELGDAIAAFVQEHAGELNVYDIIWYQRIWTPVRADEGWRLMEDRGDPTANHYDHVHVAVN</sequence>
<dbReference type="AlphaFoldDB" id="A0A6M1RG83"/>
<feature type="compositionally biased region" description="Pro residues" evidence="1">
    <location>
        <begin position="203"/>
        <end position="217"/>
    </location>
</feature>
<keyword evidence="4" id="KW-1185">Reference proteome</keyword>
<organism evidence="3 4">
    <name type="scientific">Nocardioides turkmenicus</name>
    <dbReference type="NCBI Taxonomy" id="2711220"/>
    <lineage>
        <taxon>Bacteria</taxon>
        <taxon>Bacillati</taxon>
        <taxon>Actinomycetota</taxon>
        <taxon>Actinomycetes</taxon>
        <taxon>Propionibacteriales</taxon>
        <taxon>Nocardioidaceae</taxon>
        <taxon>Nocardioides</taxon>
    </lineage>
</organism>
<dbReference type="Proteomes" id="UP000483261">
    <property type="component" value="Unassembled WGS sequence"/>
</dbReference>
<proteinExistence type="predicted"/>
<gene>
    <name evidence="3" type="ORF">G5C66_21325</name>
</gene>
<protein>
    <submittedName>
        <fullName evidence="3">Mucin-2 protein</fullName>
    </submittedName>
</protein>
<feature type="compositionally biased region" description="Basic and acidic residues" evidence="1">
    <location>
        <begin position="81"/>
        <end position="96"/>
    </location>
</feature>
<evidence type="ECO:0000259" key="2">
    <source>
        <dbReference type="Pfam" id="PF26571"/>
    </source>
</evidence>
<evidence type="ECO:0000313" key="4">
    <source>
        <dbReference type="Proteomes" id="UP000483261"/>
    </source>
</evidence>
<feature type="region of interest" description="Disordered" evidence="1">
    <location>
        <begin position="191"/>
        <end position="227"/>
    </location>
</feature>
<feature type="region of interest" description="Disordered" evidence="1">
    <location>
        <begin position="69"/>
        <end position="114"/>
    </location>
</feature>
<reference evidence="3 4" key="1">
    <citation type="submission" date="2020-02" db="EMBL/GenBank/DDBJ databases">
        <title>Whole-genome analyses of novel actinobacteria.</title>
        <authorList>
            <person name="Sahin N."/>
        </authorList>
    </citation>
    <scope>NUCLEOTIDE SEQUENCE [LARGE SCALE GENOMIC DNA]</scope>
    <source>
        <strain evidence="3 4">KC13</strain>
    </source>
</reference>
<name>A0A6M1RG83_9ACTN</name>
<evidence type="ECO:0000256" key="1">
    <source>
        <dbReference type="SAM" id="MobiDB-lite"/>
    </source>
</evidence>